<dbReference type="EMBL" id="EQ973828">
    <property type="protein sequence ID" value="EEF43941.1"/>
    <property type="molecule type" value="Genomic_DNA"/>
</dbReference>
<name>B9RXT5_RICCO</name>
<dbReference type="SMART" id="SM00220">
    <property type="entry name" value="S_TKc"/>
    <property type="match status" value="1"/>
</dbReference>
<keyword evidence="2" id="KW-0723">Serine/threonine-protein kinase</keyword>
<evidence type="ECO:0000259" key="19">
    <source>
        <dbReference type="PROSITE" id="PS51473"/>
    </source>
</evidence>
<evidence type="ECO:0000256" key="17">
    <source>
        <dbReference type="SAM" id="SignalP"/>
    </source>
</evidence>
<dbReference type="EC" id="2.7.10.2" evidence="20"/>
<dbReference type="PROSITE" id="PS00108">
    <property type="entry name" value="PROTEIN_KINASE_ST"/>
    <property type="match status" value="1"/>
</dbReference>
<dbReference type="STRING" id="3988.B9RXT5"/>
<keyword evidence="21" id="KW-1185">Reference proteome</keyword>
<dbReference type="PROSITE" id="PS00107">
    <property type="entry name" value="PROTEIN_KINASE_ATP"/>
    <property type="match status" value="1"/>
</dbReference>
<accession>B9RXT5</accession>
<dbReference type="Gene3D" id="3.30.200.20">
    <property type="entry name" value="Phosphorylase Kinase, domain 1"/>
    <property type="match status" value="1"/>
</dbReference>
<keyword evidence="14" id="KW-0325">Glycoprotein</keyword>
<evidence type="ECO:0000256" key="2">
    <source>
        <dbReference type="ARBA" id="ARBA00022527"/>
    </source>
</evidence>
<keyword evidence="5 16" id="KW-0812">Transmembrane</keyword>
<dbReference type="Proteomes" id="UP000008311">
    <property type="component" value="Unassembled WGS sequence"/>
</dbReference>
<dbReference type="GO" id="GO:0004715">
    <property type="term" value="F:non-membrane spanning protein tyrosine kinase activity"/>
    <property type="evidence" value="ECO:0007669"/>
    <property type="project" value="UniProtKB-EC"/>
</dbReference>
<dbReference type="PROSITE" id="PS50011">
    <property type="entry name" value="PROTEIN_KINASE_DOM"/>
    <property type="match status" value="1"/>
</dbReference>
<keyword evidence="12 16" id="KW-0472">Membrane</keyword>
<keyword evidence="11 16" id="KW-1133">Transmembrane helix</keyword>
<dbReference type="Pfam" id="PF01657">
    <property type="entry name" value="Stress-antifung"/>
    <property type="match status" value="2"/>
</dbReference>
<keyword evidence="10 15" id="KW-0067">ATP-binding</keyword>
<feature type="chain" id="PRO_5002891055" evidence="17">
    <location>
        <begin position="24"/>
        <end position="579"/>
    </location>
</feature>
<evidence type="ECO:0000256" key="16">
    <source>
        <dbReference type="SAM" id="Phobius"/>
    </source>
</evidence>
<evidence type="ECO:0000256" key="14">
    <source>
        <dbReference type="ARBA" id="ARBA00023180"/>
    </source>
</evidence>
<evidence type="ECO:0000256" key="1">
    <source>
        <dbReference type="ARBA" id="ARBA00004167"/>
    </source>
</evidence>
<proteinExistence type="predicted"/>
<dbReference type="GO" id="GO:0005886">
    <property type="term" value="C:plasma membrane"/>
    <property type="evidence" value="ECO:0000318"/>
    <property type="project" value="GO_Central"/>
</dbReference>
<sequence length="579" mass="64081">MSSIVRFSTILLFLLSLSIIVKAQQPREPLYYVCSNTTAFTPNSTYQTNLNKLLSSLSNNANNSIGFFNIPSGQQPDDVYGSFLCRGDVSTDVCQDCVTFATQDIVKRCPIEKVAIVWYDECLLRYENQSFISTMDQTPGLYMWNTQNISTSDQVRFNALLASTMNNLATEASTAASGEKKFAVKEDSFTSFQKLYSLVQCTPDLSTSDCGQCLQTAISNLPSCCGGKQGGRVLYPSCNIRYEVYLFFNATALEPPPPAPSPVVPLPPPPTGLGAKPQIEGKRGISTVTIIAIVAPIAVATVLFSLGCCYLRRRKKYEAVQEDDARNEITTAESLQIDLNTIEVATNKFSADNKLGEGGFGEVYKGTLPNGQEIAVKKLSRSSGQGAEEFKNEVALLAKLQHRNLVRLLGFCLEGAEKILVYEFVPNKSLDYFLFDPEKQAQLDWSRRYKIIGGIARGIVYLHEDSRLRIIHRDLKASNILLDRNMNSKISDFGMARIFGVDQTQGNTSRIVGTYGYMSPEYAMHGQFSVKSDMYSFGILVLEIISGKKNSSFYQIDGVDDLVSYVSRMFSSLLLLLLS</sequence>
<dbReference type="FunFam" id="3.30.430.20:FF:000003">
    <property type="entry name" value="Cysteine-rich RLK (RECEPTOR-like protein kinase) 10"/>
    <property type="match status" value="1"/>
</dbReference>
<keyword evidence="6 17" id="KW-0732">Signal</keyword>
<dbReference type="SUPFAM" id="SSF56112">
    <property type="entry name" value="Protein kinase-like (PK-like)"/>
    <property type="match status" value="1"/>
</dbReference>
<dbReference type="GO" id="GO:0005524">
    <property type="term" value="F:ATP binding"/>
    <property type="evidence" value="ECO:0007669"/>
    <property type="project" value="UniProtKB-UniRule"/>
</dbReference>
<evidence type="ECO:0000256" key="9">
    <source>
        <dbReference type="ARBA" id="ARBA00022777"/>
    </source>
</evidence>
<feature type="transmembrane region" description="Helical" evidence="16">
    <location>
        <begin position="288"/>
        <end position="311"/>
    </location>
</feature>
<dbReference type="Pfam" id="PF07714">
    <property type="entry name" value="PK_Tyr_Ser-Thr"/>
    <property type="match status" value="1"/>
</dbReference>
<dbReference type="InterPro" id="IPR011009">
    <property type="entry name" value="Kinase-like_dom_sf"/>
</dbReference>
<keyword evidence="7" id="KW-0677">Repeat</keyword>
<dbReference type="InParanoid" id="B9RXT5"/>
<evidence type="ECO:0000256" key="15">
    <source>
        <dbReference type="PROSITE-ProRule" id="PRU10141"/>
    </source>
</evidence>
<dbReference type="GO" id="GO:0007165">
    <property type="term" value="P:signal transduction"/>
    <property type="evidence" value="ECO:0000318"/>
    <property type="project" value="GO_Central"/>
</dbReference>
<evidence type="ECO:0000313" key="21">
    <source>
        <dbReference type="Proteomes" id="UP000008311"/>
    </source>
</evidence>
<dbReference type="PANTHER" id="PTHR27002:SF1050">
    <property type="entry name" value="CYSTEINE-RICH RECEPTOR-LIKE PROTEIN KINASE 5"/>
    <property type="match status" value="1"/>
</dbReference>
<evidence type="ECO:0000256" key="7">
    <source>
        <dbReference type="ARBA" id="ARBA00022737"/>
    </source>
</evidence>
<dbReference type="FunFam" id="1.10.510.10:FF:001161">
    <property type="entry name" value="Os11g0601500 protein"/>
    <property type="match status" value="1"/>
</dbReference>
<keyword evidence="9" id="KW-0418">Kinase</keyword>
<evidence type="ECO:0000256" key="3">
    <source>
        <dbReference type="ARBA" id="ARBA00022553"/>
    </source>
</evidence>
<keyword evidence="13" id="KW-0675">Receptor</keyword>
<dbReference type="PROSITE" id="PS51473">
    <property type="entry name" value="GNK2"/>
    <property type="match status" value="2"/>
</dbReference>
<feature type="domain" description="Protein kinase" evidence="18">
    <location>
        <begin position="349"/>
        <end position="579"/>
    </location>
</feature>
<dbReference type="GO" id="GO:0004674">
    <property type="term" value="F:protein serine/threonine kinase activity"/>
    <property type="evidence" value="ECO:0000318"/>
    <property type="project" value="GO_Central"/>
</dbReference>
<feature type="signal peptide" evidence="17">
    <location>
        <begin position="1"/>
        <end position="23"/>
    </location>
</feature>
<dbReference type="PANTHER" id="PTHR27002">
    <property type="entry name" value="RECEPTOR-LIKE SERINE/THREONINE-PROTEIN KINASE SD1-8"/>
    <property type="match status" value="1"/>
</dbReference>
<evidence type="ECO:0000256" key="8">
    <source>
        <dbReference type="ARBA" id="ARBA00022741"/>
    </source>
</evidence>
<dbReference type="FunFam" id="3.30.200.20:FF:000142">
    <property type="entry name" value="Cysteine-rich receptor-like protein kinase 10"/>
    <property type="match status" value="1"/>
</dbReference>
<gene>
    <name evidence="20" type="ORF">RCOM_0906050</name>
</gene>
<organism evidence="20 21">
    <name type="scientific">Ricinus communis</name>
    <name type="common">Castor bean</name>
    <dbReference type="NCBI Taxonomy" id="3988"/>
    <lineage>
        <taxon>Eukaryota</taxon>
        <taxon>Viridiplantae</taxon>
        <taxon>Streptophyta</taxon>
        <taxon>Embryophyta</taxon>
        <taxon>Tracheophyta</taxon>
        <taxon>Spermatophyta</taxon>
        <taxon>Magnoliopsida</taxon>
        <taxon>eudicotyledons</taxon>
        <taxon>Gunneridae</taxon>
        <taxon>Pentapetalae</taxon>
        <taxon>rosids</taxon>
        <taxon>fabids</taxon>
        <taxon>Malpighiales</taxon>
        <taxon>Euphorbiaceae</taxon>
        <taxon>Acalyphoideae</taxon>
        <taxon>Acalypheae</taxon>
        <taxon>Ricinus</taxon>
    </lineage>
</organism>
<keyword evidence="4 20" id="KW-0808">Transferase</keyword>
<dbReference type="eggNOG" id="ENOG502QWDY">
    <property type="taxonomic scope" value="Eukaryota"/>
</dbReference>
<evidence type="ECO:0000313" key="20">
    <source>
        <dbReference type="EMBL" id="EEF43941.1"/>
    </source>
</evidence>
<feature type="domain" description="Gnk2-homologous" evidence="19">
    <location>
        <begin position="28"/>
        <end position="131"/>
    </location>
</feature>
<dbReference type="CDD" id="cd23509">
    <property type="entry name" value="Gnk2-like"/>
    <property type="match status" value="2"/>
</dbReference>
<keyword evidence="8 15" id="KW-0547">Nucleotide-binding</keyword>
<dbReference type="InterPro" id="IPR002902">
    <property type="entry name" value="GNK2"/>
</dbReference>
<dbReference type="Gene3D" id="1.10.510.10">
    <property type="entry name" value="Transferase(Phosphotransferase) domain 1"/>
    <property type="match status" value="1"/>
</dbReference>
<keyword evidence="3" id="KW-0597">Phosphoprotein</keyword>
<dbReference type="Gene3D" id="3.30.430.20">
    <property type="entry name" value="Gnk2 domain, C-X8-C-X2-C motif"/>
    <property type="match status" value="2"/>
</dbReference>
<evidence type="ECO:0000256" key="4">
    <source>
        <dbReference type="ARBA" id="ARBA00022679"/>
    </source>
</evidence>
<dbReference type="FunFam" id="3.30.430.20:FF:000002">
    <property type="entry name" value="Cysteine-rich receptor-like protein kinase 10"/>
    <property type="match status" value="1"/>
</dbReference>
<protein>
    <submittedName>
        <fullName evidence="20">ATP binding protein, putative</fullName>
        <ecNumber evidence="20">2.7.10.2</ecNumber>
    </submittedName>
</protein>
<dbReference type="InterPro" id="IPR001245">
    <property type="entry name" value="Ser-Thr/Tyr_kinase_cat_dom"/>
</dbReference>
<evidence type="ECO:0000256" key="11">
    <source>
        <dbReference type="ARBA" id="ARBA00022989"/>
    </source>
</evidence>
<evidence type="ECO:0000256" key="6">
    <source>
        <dbReference type="ARBA" id="ARBA00022729"/>
    </source>
</evidence>
<dbReference type="InterPro" id="IPR017441">
    <property type="entry name" value="Protein_kinase_ATP_BS"/>
</dbReference>
<feature type="binding site" evidence="15">
    <location>
        <position position="378"/>
    </location>
    <ligand>
        <name>ATP</name>
        <dbReference type="ChEBI" id="CHEBI:30616"/>
    </ligand>
</feature>
<evidence type="ECO:0000256" key="12">
    <source>
        <dbReference type="ARBA" id="ARBA00023136"/>
    </source>
</evidence>
<feature type="domain" description="Gnk2-homologous" evidence="19">
    <location>
        <begin position="137"/>
        <end position="247"/>
    </location>
</feature>
<dbReference type="InterPro" id="IPR038408">
    <property type="entry name" value="GNK2_sf"/>
</dbReference>
<dbReference type="InterPro" id="IPR008271">
    <property type="entry name" value="Ser/Thr_kinase_AS"/>
</dbReference>
<dbReference type="GO" id="GO:0042742">
    <property type="term" value="P:defense response to bacterium"/>
    <property type="evidence" value="ECO:0000318"/>
    <property type="project" value="GO_Central"/>
</dbReference>
<comment type="subcellular location">
    <subcellularLocation>
        <location evidence="1">Membrane</location>
        <topology evidence="1">Single-pass membrane protein</topology>
    </subcellularLocation>
</comment>
<dbReference type="InterPro" id="IPR000719">
    <property type="entry name" value="Prot_kinase_dom"/>
</dbReference>
<dbReference type="AlphaFoldDB" id="B9RXT5"/>
<dbReference type="GO" id="GO:0009626">
    <property type="term" value="P:plant-type hypersensitive response"/>
    <property type="evidence" value="ECO:0000318"/>
    <property type="project" value="GO_Central"/>
</dbReference>
<evidence type="ECO:0000256" key="13">
    <source>
        <dbReference type="ARBA" id="ARBA00023170"/>
    </source>
</evidence>
<reference evidence="21" key="1">
    <citation type="journal article" date="2010" name="Nat. Biotechnol.">
        <title>Draft genome sequence of the oilseed species Ricinus communis.</title>
        <authorList>
            <person name="Chan A.P."/>
            <person name="Crabtree J."/>
            <person name="Zhao Q."/>
            <person name="Lorenzi H."/>
            <person name="Orvis J."/>
            <person name="Puiu D."/>
            <person name="Melake-Berhan A."/>
            <person name="Jones K.M."/>
            <person name="Redman J."/>
            <person name="Chen G."/>
            <person name="Cahoon E.B."/>
            <person name="Gedil M."/>
            <person name="Stanke M."/>
            <person name="Haas B.J."/>
            <person name="Wortman J.R."/>
            <person name="Fraser-Liggett C.M."/>
            <person name="Ravel J."/>
            <person name="Rabinowicz P.D."/>
        </authorList>
    </citation>
    <scope>NUCLEOTIDE SEQUENCE [LARGE SCALE GENOMIC DNA]</scope>
    <source>
        <strain evidence="21">cv. Hale</strain>
    </source>
</reference>
<evidence type="ECO:0000259" key="18">
    <source>
        <dbReference type="PROSITE" id="PS50011"/>
    </source>
</evidence>
<evidence type="ECO:0000256" key="10">
    <source>
        <dbReference type="ARBA" id="ARBA00022840"/>
    </source>
</evidence>
<evidence type="ECO:0000256" key="5">
    <source>
        <dbReference type="ARBA" id="ARBA00022692"/>
    </source>
</evidence>